<dbReference type="Proteomes" id="UP000321798">
    <property type="component" value="Unassembled WGS sequence"/>
</dbReference>
<keyword evidence="5" id="KW-1185">Reference proteome</keyword>
<protein>
    <recommendedName>
        <fullName evidence="3">Pyrrolo-quinoline quinone repeat domain-containing protein</fullName>
    </recommendedName>
</protein>
<dbReference type="OrthoDB" id="4815319at2"/>
<evidence type="ECO:0000313" key="4">
    <source>
        <dbReference type="EMBL" id="GEP69728.1"/>
    </source>
</evidence>
<reference evidence="4 5" key="1">
    <citation type="submission" date="2019-07" db="EMBL/GenBank/DDBJ databases">
        <title>Whole genome shotgun sequence of Cellulomonas soli NBRC 109434.</title>
        <authorList>
            <person name="Hosoyama A."/>
            <person name="Uohara A."/>
            <person name="Ohji S."/>
            <person name="Ichikawa N."/>
        </authorList>
    </citation>
    <scope>NUCLEOTIDE SEQUENCE [LARGE SCALE GENOMIC DNA]</scope>
    <source>
        <strain evidence="4 5">NBRC 109434</strain>
    </source>
</reference>
<proteinExistence type="predicted"/>
<accession>A0A512PEW6</accession>
<dbReference type="InterPro" id="IPR015943">
    <property type="entry name" value="WD40/YVTN_repeat-like_dom_sf"/>
</dbReference>
<comment type="caution">
    <text evidence="4">The sequence shown here is derived from an EMBL/GenBank/DDBJ whole genome shotgun (WGS) entry which is preliminary data.</text>
</comment>
<dbReference type="Pfam" id="PF13360">
    <property type="entry name" value="PQQ_2"/>
    <property type="match status" value="1"/>
</dbReference>
<name>A0A512PEW6_9CELL</name>
<evidence type="ECO:0000256" key="1">
    <source>
        <dbReference type="SAM" id="MobiDB-lite"/>
    </source>
</evidence>
<dbReference type="InterPro" id="IPR018391">
    <property type="entry name" value="PQQ_b-propeller_rpt"/>
</dbReference>
<dbReference type="RefSeq" id="WP_146953484.1">
    <property type="nucleotide sequence ID" value="NZ_BAABBJ010000001.1"/>
</dbReference>
<keyword evidence="2" id="KW-0812">Transmembrane</keyword>
<dbReference type="SMART" id="SM00564">
    <property type="entry name" value="PQQ"/>
    <property type="match status" value="2"/>
</dbReference>
<dbReference type="InterPro" id="IPR011047">
    <property type="entry name" value="Quinoprotein_ADH-like_sf"/>
</dbReference>
<gene>
    <name evidence="4" type="ORF">CSO01_24430</name>
</gene>
<dbReference type="AlphaFoldDB" id="A0A512PEW6"/>
<organism evidence="4 5">
    <name type="scientific">Cellulomonas soli</name>
    <dbReference type="NCBI Taxonomy" id="931535"/>
    <lineage>
        <taxon>Bacteria</taxon>
        <taxon>Bacillati</taxon>
        <taxon>Actinomycetota</taxon>
        <taxon>Actinomycetes</taxon>
        <taxon>Micrococcales</taxon>
        <taxon>Cellulomonadaceae</taxon>
        <taxon>Cellulomonas</taxon>
    </lineage>
</organism>
<keyword evidence="2" id="KW-1133">Transmembrane helix</keyword>
<dbReference type="SUPFAM" id="SSF50969">
    <property type="entry name" value="YVTN repeat-like/Quinoprotein amine dehydrogenase"/>
    <property type="match status" value="1"/>
</dbReference>
<evidence type="ECO:0000313" key="5">
    <source>
        <dbReference type="Proteomes" id="UP000321798"/>
    </source>
</evidence>
<evidence type="ECO:0000259" key="3">
    <source>
        <dbReference type="Pfam" id="PF13360"/>
    </source>
</evidence>
<dbReference type="Gene3D" id="2.130.10.10">
    <property type="entry name" value="YVTN repeat-like/Quinoprotein amine dehydrogenase"/>
    <property type="match status" value="1"/>
</dbReference>
<evidence type="ECO:0000256" key="2">
    <source>
        <dbReference type="SAM" id="Phobius"/>
    </source>
</evidence>
<feature type="transmembrane region" description="Helical" evidence="2">
    <location>
        <begin position="36"/>
        <end position="54"/>
    </location>
</feature>
<feature type="domain" description="Pyrrolo-quinoline quinone repeat" evidence="3">
    <location>
        <begin position="361"/>
        <end position="456"/>
    </location>
</feature>
<dbReference type="EMBL" id="BKAL01000008">
    <property type="protein sequence ID" value="GEP69728.1"/>
    <property type="molecule type" value="Genomic_DNA"/>
</dbReference>
<dbReference type="InterPro" id="IPR002372">
    <property type="entry name" value="PQQ_rpt_dom"/>
</dbReference>
<dbReference type="SUPFAM" id="SSF50998">
    <property type="entry name" value="Quinoprotein alcohol dehydrogenase-like"/>
    <property type="match status" value="1"/>
</dbReference>
<keyword evidence="2" id="KW-0472">Membrane</keyword>
<sequence length="480" mass="48400">MTGRMDDVTLLEEGASAAPTDGDGAGTTRGRGRRRVLLALAAGLAVVVVALLVVQHRLDAAEDARVARAQQVPGVVDELSGPPQVLWAPDAQTGAEMLGLASLPASARVGGTIVVGHLEAGTTDGGTATLRGLDAATGQVTWTQVVAGPAEPTAPDVPPDLGAVQCTALHGAAGSPVACLLVWPPAAGADEDTGTVSTWVVLEASTGTVQHRTELPAGASGAATDALLVTAVREGDHAEVTAVRPDGDAVWTAELPADASPGTSAWVSADGTGVEVRSDDTTWALDARGQITAPSDSALLIVGITSRGRAASTTVGTAGPVTTVVGADGPWTAAEGLPATLVVDDASDPDLEVLDSSLGGGGLLSVADSSGTLWDSTLPGFDPIVLDGRLYTHDGSHAQARDLRTGRVLWQADLPSSNVSITTDGRDLLVLGSDGTIDAYALRDGSRRWSTRIEQEGGLGVVADRLVLVEGIDQVAAVLG</sequence>
<dbReference type="InterPro" id="IPR011044">
    <property type="entry name" value="Quino_amine_DH_bsu"/>
</dbReference>
<feature type="region of interest" description="Disordered" evidence="1">
    <location>
        <begin position="1"/>
        <end position="29"/>
    </location>
</feature>